<name>X0WGN4_9ZZZZ</name>
<comment type="caution">
    <text evidence="2">The sequence shown here is derived from an EMBL/GenBank/DDBJ whole genome shotgun (WGS) entry which is preliminary data.</text>
</comment>
<evidence type="ECO:0000313" key="2">
    <source>
        <dbReference type="EMBL" id="GAG11851.1"/>
    </source>
</evidence>
<dbReference type="EMBL" id="BARS01028734">
    <property type="protein sequence ID" value="GAG11851.1"/>
    <property type="molecule type" value="Genomic_DNA"/>
</dbReference>
<feature type="domain" description="UDP-glucose/GDP-mannose dehydrogenase C-terminal" evidence="1">
    <location>
        <begin position="90"/>
        <end position="187"/>
    </location>
</feature>
<reference evidence="2" key="1">
    <citation type="journal article" date="2014" name="Front. Microbiol.">
        <title>High frequency of phylogenetically diverse reductive dehalogenase-homologous genes in deep subseafloor sedimentary metagenomes.</title>
        <authorList>
            <person name="Kawai M."/>
            <person name="Futagami T."/>
            <person name="Toyoda A."/>
            <person name="Takaki Y."/>
            <person name="Nishi S."/>
            <person name="Hori S."/>
            <person name="Arai W."/>
            <person name="Tsubouchi T."/>
            <person name="Morono Y."/>
            <person name="Uchiyama I."/>
            <person name="Ito T."/>
            <person name="Fujiyama A."/>
            <person name="Inagaki F."/>
            <person name="Takami H."/>
        </authorList>
    </citation>
    <scope>NUCLEOTIDE SEQUENCE</scope>
    <source>
        <strain evidence="2">Expedition CK06-06</strain>
    </source>
</reference>
<dbReference type="GO" id="GO:0016616">
    <property type="term" value="F:oxidoreductase activity, acting on the CH-OH group of donors, NAD or NADP as acceptor"/>
    <property type="evidence" value="ECO:0007669"/>
    <property type="project" value="InterPro"/>
</dbReference>
<organism evidence="2">
    <name type="scientific">marine sediment metagenome</name>
    <dbReference type="NCBI Taxonomy" id="412755"/>
    <lineage>
        <taxon>unclassified sequences</taxon>
        <taxon>metagenomes</taxon>
        <taxon>ecological metagenomes</taxon>
    </lineage>
</organism>
<dbReference type="AlphaFoldDB" id="X0WGN4"/>
<dbReference type="GO" id="GO:0051287">
    <property type="term" value="F:NAD binding"/>
    <property type="evidence" value="ECO:0007669"/>
    <property type="project" value="InterPro"/>
</dbReference>
<dbReference type="SUPFAM" id="SSF48179">
    <property type="entry name" value="6-phosphogluconate dehydrogenase C-terminal domain-like"/>
    <property type="match status" value="1"/>
</dbReference>
<sequence length="209" mass="22780">NQLGQLCQAIPGADVDEVTRALGHDRRIGKHYLKAGAPYGGPCFPRDNWALARIGLEGAEITDILNAEVLEFLANEVDLAAPKGQSSVIGILGLAYKPGTPVVEESASIALARDFKHWEVIVYDPLAMDEARAVLRDTVTYAKSAQECIEAADVVVLMHPDADLLPWYSETLWIDKTVIDPWRIMPKVAIPFIGTHISLGIGPAEKENE</sequence>
<dbReference type="InterPro" id="IPR008927">
    <property type="entry name" value="6-PGluconate_DH-like_C_sf"/>
</dbReference>
<dbReference type="SUPFAM" id="SSF52413">
    <property type="entry name" value="UDP-glucose/GDP-mannose dehydrogenase C-terminal domain"/>
    <property type="match status" value="1"/>
</dbReference>
<dbReference type="InterPro" id="IPR014027">
    <property type="entry name" value="UDP-Glc/GDP-Man_DH_C"/>
</dbReference>
<accession>X0WGN4</accession>
<dbReference type="Gene3D" id="3.40.50.720">
    <property type="entry name" value="NAD(P)-binding Rossmann-like Domain"/>
    <property type="match status" value="1"/>
</dbReference>
<dbReference type="InterPro" id="IPR014026">
    <property type="entry name" value="UDP-Glc/GDP-Man_DH_dimer"/>
</dbReference>
<proteinExistence type="predicted"/>
<feature type="non-terminal residue" evidence="2">
    <location>
        <position position="1"/>
    </location>
</feature>
<evidence type="ECO:0000259" key="1">
    <source>
        <dbReference type="SMART" id="SM00984"/>
    </source>
</evidence>
<dbReference type="InterPro" id="IPR036220">
    <property type="entry name" value="UDP-Glc/GDP-Man_DH_C_sf"/>
</dbReference>
<dbReference type="Pfam" id="PF00984">
    <property type="entry name" value="UDPG_MGDP_dh"/>
    <property type="match status" value="1"/>
</dbReference>
<dbReference type="SMART" id="SM00984">
    <property type="entry name" value="UDPG_MGDP_dh_C"/>
    <property type="match status" value="1"/>
</dbReference>
<protein>
    <recommendedName>
        <fullName evidence="1">UDP-glucose/GDP-mannose dehydrogenase C-terminal domain-containing protein</fullName>
    </recommendedName>
</protein>
<dbReference type="Pfam" id="PF03720">
    <property type="entry name" value="UDPG_MGDP_dh_C"/>
    <property type="match status" value="1"/>
</dbReference>
<dbReference type="PANTHER" id="PTHR43750:SF3">
    <property type="entry name" value="UDP-GLUCOSE 6-DEHYDROGENASE TUAD"/>
    <property type="match status" value="1"/>
</dbReference>
<gene>
    <name evidence="2" type="ORF">S01H1_45011</name>
</gene>
<dbReference type="PANTHER" id="PTHR43750">
    <property type="entry name" value="UDP-GLUCOSE 6-DEHYDROGENASE TUAD"/>
    <property type="match status" value="1"/>
</dbReference>